<dbReference type="OrthoDB" id="976756at2"/>
<dbReference type="EMBL" id="CP034563">
    <property type="protein sequence ID" value="AZQ65350.1"/>
    <property type="molecule type" value="Genomic_DNA"/>
</dbReference>
<dbReference type="Gene3D" id="3.80.10.10">
    <property type="entry name" value="Ribonuclease Inhibitor"/>
    <property type="match status" value="3"/>
</dbReference>
<gene>
    <name evidence="5" type="ORF">EI427_24365</name>
</gene>
<evidence type="ECO:0000313" key="5">
    <source>
        <dbReference type="EMBL" id="AZQ65350.1"/>
    </source>
</evidence>
<keyword evidence="2" id="KW-0677">Repeat</keyword>
<organism evidence="5 6">
    <name type="scientific">Flammeovirga pectinis</name>
    <dbReference type="NCBI Taxonomy" id="2494373"/>
    <lineage>
        <taxon>Bacteria</taxon>
        <taxon>Pseudomonadati</taxon>
        <taxon>Bacteroidota</taxon>
        <taxon>Cytophagia</taxon>
        <taxon>Cytophagales</taxon>
        <taxon>Flammeovirgaceae</taxon>
        <taxon>Flammeovirga</taxon>
    </lineage>
</organism>
<keyword evidence="1" id="KW-0433">Leucine-rich repeat</keyword>
<feature type="signal peptide" evidence="3">
    <location>
        <begin position="1"/>
        <end position="25"/>
    </location>
</feature>
<dbReference type="PANTHER" id="PTHR48054">
    <property type="entry name" value="RECEPTOR KINASE-LIKE PROTEIN XA21"/>
    <property type="match status" value="1"/>
</dbReference>
<dbReference type="Pfam" id="PF23598">
    <property type="entry name" value="LRR_14"/>
    <property type="match status" value="1"/>
</dbReference>
<evidence type="ECO:0000259" key="4">
    <source>
        <dbReference type="Pfam" id="PF23598"/>
    </source>
</evidence>
<dbReference type="InterPro" id="IPR032675">
    <property type="entry name" value="LRR_dom_sf"/>
</dbReference>
<dbReference type="InterPro" id="IPR055414">
    <property type="entry name" value="LRR_R13L4/SHOC2-like"/>
</dbReference>
<dbReference type="SUPFAM" id="SSF52047">
    <property type="entry name" value="RNI-like"/>
    <property type="match status" value="1"/>
</dbReference>
<dbReference type="PANTHER" id="PTHR48054:SF47">
    <property type="entry name" value="OS06G0179800 PROTEIN"/>
    <property type="match status" value="1"/>
</dbReference>
<accession>A0A3Q9FV83</accession>
<reference evidence="5 6" key="1">
    <citation type="submission" date="2018-12" db="EMBL/GenBank/DDBJ databases">
        <title>Flammeovirga pectinis sp. nov., isolated from the gut of the Korean scallop, Patinopecten yessoensis.</title>
        <authorList>
            <person name="Bae J.-W."/>
            <person name="Jeong Y.-S."/>
            <person name="Kang W."/>
        </authorList>
    </citation>
    <scope>NUCLEOTIDE SEQUENCE [LARGE SCALE GENOMIC DNA]</scope>
    <source>
        <strain evidence="5 6">L12M1</strain>
    </source>
</reference>
<keyword evidence="3" id="KW-0732">Signal</keyword>
<dbReference type="FunFam" id="3.80.10.10:FF:000041">
    <property type="entry name" value="LRR receptor-like serine/threonine-protein kinase ERECTA"/>
    <property type="match status" value="1"/>
</dbReference>
<feature type="chain" id="PRO_5018541953" evidence="3">
    <location>
        <begin position="26"/>
        <end position="610"/>
    </location>
</feature>
<dbReference type="RefSeq" id="WP_126619982.1">
    <property type="nucleotide sequence ID" value="NZ_CP034563.1"/>
</dbReference>
<dbReference type="Pfam" id="PF00560">
    <property type="entry name" value="LRR_1"/>
    <property type="match status" value="2"/>
</dbReference>
<name>A0A3Q9FV83_9BACT</name>
<dbReference type="PROSITE" id="PS51257">
    <property type="entry name" value="PROKAR_LIPOPROTEIN"/>
    <property type="match status" value="1"/>
</dbReference>
<evidence type="ECO:0000256" key="2">
    <source>
        <dbReference type="ARBA" id="ARBA00022737"/>
    </source>
</evidence>
<protein>
    <submittedName>
        <fullName evidence="5">DUF4493 domain-containing protein</fullName>
    </submittedName>
</protein>
<dbReference type="InterPro" id="IPR052592">
    <property type="entry name" value="LRR-RLK"/>
</dbReference>
<sequence length="610" mass="68308">MQTTLKAQVLCILLFLGLFSCTTEETDQEPVEYTGTFSLNIALDNTTEVSFGRIANTTSTDNFLVKILKNDEEVAVFDNYADMAQQEELEVGKYSILVTSGEEQPAAFDNPLYSATQEFTITNRSNTAIDITCALLNAKVKLTFSDTFKNKYPAASADVYTEDALLNFTENKEGFFSIVENTISPIVRVNYTKEDVDRVKLTQFSELKSNYEVAVIVNYNQENDVVFFGEEYTPMTEKEVLMEIKETLHPNGWYFNWEDDIPFNEWNGVNVNENGFIDSLDLHIIKPLPASIENLTHLKTLEISHRTIGGGISNENTFPIQFFSMNQLTSLTITSAKFNFNNIFNFVNLEKLDFSKIFSEKAIGSNLSSLKKLKFLDIKTYPKPNYPDVNKLAADFNNELGMLTQLEFIKLDIDNDSSLVIPPNIGNFSNLHYLDIENKNIHSIPMSIGNLKKLTEIKIVGTEIKIPNELYYVTSLKKLSISNISEQEISSLIYNLENLTYLSLIGKLKGNIPNALGNLTNLTYLILEGDLTGTIPNAIANLDKLTNLYLSGNNLTGSIISEIGLMESLVSLGLQNNLLTGEIPKELGNLSKLEYIGFSNNQLSGSIPQK</sequence>
<dbReference type="Pfam" id="PF14900">
    <property type="entry name" value="DUF4493"/>
    <property type="match status" value="1"/>
</dbReference>
<feature type="domain" description="Disease resistance R13L4/SHOC-2-like LRR" evidence="4">
    <location>
        <begin position="398"/>
        <end position="502"/>
    </location>
</feature>
<dbReference type="InterPro" id="IPR027840">
    <property type="entry name" value="DUF4493"/>
</dbReference>
<evidence type="ECO:0000313" key="6">
    <source>
        <dbReference type="Proteomes" id="UP000267268"/>
    </source>
</evidence>
<dbReference type="InterPro" id="IPR001611">
    <property type="entry name" value="Leu-rich_rpt"/>
</dbReference>
<proteinExistence type="predicted"/>
<keyword evidence="6" id="KW-1185">Reference proteome</keyword>
<dbReference type="Proteomes" id="UP000267268">
    <property type="component" value="Chromosome 2"/>
</dbReference>
<evidence type="ECO:0000256" key="3">
    <source>
        <dbReference type="SAM" id="SignalP"/>
    </source>
</evidence>
<evidence type="ECO:0000256" key="1">
    <source>
        <dbReference type="ARBA" id="ARBA00022614"/>
    </source>
</evidence>
<dbReference type="KEGG" id="fll:EI427_24365"/>
<dbReference type="AlphaFoldDB" id="A0A3Q9FV83"/>